<evidence type="ECO:0000259" key="3">
    <source>
        <dbReference type="PROSITE" id="PS50977"/>
    </source>
</evidence>
<dbReference type="PROSITE" id="PS50977">
    <property type="entry name" value="HTH_TETR_2"/>
    <property type="match status" value="1"/>
</dbReference>
<dbReference type="Pfam" id="PF00440">
    <property type="entry name" value="TetR_N"/>
    <property type="match status" value="1"/>
</dbReference>
<reference evidence="4 5" key="1">
    <citation type="submission" date="2014-04" db="EMBL/GenBank/DDBJ databases">
        <title>The Genome Sequence of Acinetobacter baumanii BIDMC 57.</title>
        <authorList>
            <consortium name="The Broad Institute Genomics Platform"/>
            <consortium name="The Broad Institute Genome Sequencing Center for Infectious Disease"/>
            <person name="Murphy C."/>
            <person name="Cosimi L."/>
            <person name="Cerqueira G."/>
            <person name="Feldgarden M."/>
            <person name="Earl A."/>
            <person name="Spencer M.D."/>
            <person name="Fodor A."/>
            <person name="Sautter R.L."/>
            <person name="Hung D."/>
            <person name="Onderdonk A.B."/>
            <person name="Ernst C."/>
            <person name="Delaney M."/>
            <person name="DuBois A."/>
            <person name="Young S.K."/>
            <person name="Zeng Q."/>
            <person name="Gargeya S."/>
            <person name="Abouelleil A."/>
            <person name="Alvarado L."/>
            <person name="Chapman S.B."/>
            <person name="Gainer-Dewar J."/>
            <person name="Goldberg J."/>
            <person name="Griggs A."/>
            <person name="Gujja S."/>
            <person name="Hansen M."/>
            <person name="Howarth C."/>
            <person name="Imamovic A."/>
            <person name="Larimer J."/>
            <person name="Pearson M."/>
            <person name="Poon T.W."/>
            <person name="Priest M."/>
            <person name="Roberts A."/>
            <person name="Saif S."/>
            <person name="Shea T."/>
            <person name="Sykes S."/>
            <person name="Wortman J."/>
            <person name="Nusbaum C."/>
            <person name="Birren B."/>
        </authorList>
    </citation>
    <scope>NUCLEOTIDE SEQUENCE [LARGE SCALE GENOMIC DNA]</scope>
    <source>
        <strain evidence="4 5">BIDMC 57</strain>
    </source>
</reference>
<dbReference type="InterPro" id="IPR050624">
    <property type="entry name" value="HTH-type_Tx_Regulator"/>
</dbReference>
<keyword evidence="1 2" id="KW-0238">DNA-binding</keyword>
<evidence type="ECO:0000256" key="1">
    <source>
        <dbReference type="ARBA" id="ARBA00023125"/>
    </source>
</evidence>
<feature type="domain" description="HTH tetR-type" evidence="3">
    <location>
        <begin position="6"/>
        <end position="66"/>
    </location>
</feature>
<dbReference type="SUPFAM" id="SSF46689">
    <property type="entry name" value="Homeodomain-like"/>
    <property type="match status" value="1"/>
</dbReference>
<comment type="caution">
    <text evidence="4">The sequence shown here is derived from an EMBL/GenBank/DDBJ whole genome shotgun (WGS) entry which is preliminary data.</text>
</comment>
<evidence type="ECO:0000313" key="4">
    <source>
        <dbReference type="EMBL" id="KDM58540.1"/>
    </source>
</evidence>
<feature type="DNA-binding region" description="H-T-H motif" evidence="2">
    <location>
        <begin position="29"/>
        <end position="48"/>
    </location>
</feature>
<dbReference type="PRINTS" id="PR00455">
    <property type="entry name" value="HTHTETR"/>
</dbReference>
<dbReference type="GO" id="GO:0003677">
    <property type="term" value="F:DNA binding"/>
    <property type="evidence" value="ECO:0007669"/>
    <property type="project" value="UniProtKB-UniRule"/>
</dbReference>
<name>A0A836MNU5_ACINO</name>
<accession>A0A836MNU5</accession>
<dbReference type="Proteomes" id="UP000027208">
    <property type="component" value="Unassembled WGS sequence"/>
</dbReference>
<dbReference type="PANTHER" id="PTHR43479:SF11">
    <property type="entry name" value="ACREF_ENVCD OPERON REPRESSOR-RELATED"/>
    <property type="match status" value="1"/>
</dbReference>
<dbReference type="InterPro" id="IPR036271">
    <property type="entry name" value="Tet_transcr_reg_TetR-rel_C_sf"/>
</dbReference>
<dbReference type="PANTHER" id="PTHR43479">
    <property type="entry name" value="ACREF/ENVCD OPERON REPRESSOR-RELATED"/>
    <property type="match status" value="1"/>
</dbReference>
<evidence type="ECO:0000256" key="2">
    <source>
        <dbReference type="PROSITE-ProRule" id="PRU00335"/>
    </source>
</evidence>
<protein>
    <recommendedName>
        <fullName evidence="3">HTH tetR-type domain-containing protein</fullName>
    </recommendedName>
</protein>
<evidence type="ECO:0000313" key="5">
    <source>
        <dbReference type="Proteomes" id="UP000027208"/>
    </source>
</evidence>
<gene>
    <name evidence="4" type="ORF">AE32_00544</name>
</gene>
<dbReference type="Gene3D" id="1.10.357.10">
    <property type="entry name" value="Tetracycline Repressor, domain 2"/>
    <property type="match status" value="1"/>
</dbReference>
<dbReference type="SUPFAM" id="SSF48498">
    <property type="entry name" value="Tetracyclin repressor-like, C-terminal domain"/>
    <property type="match status" value="1"/>
</dbReference>
<dbReference type="EMBL" id="JMUI01000001">
    <property type="protein sequence ID" value="KDM58540.1"/>
    <property type="molecule type" value="Genomic_DNA"/>
</dbReference>
<organism evidence="4 5">
    <name type="scientific">Acinetobacter nosocomialis</name>
    <dbReference type="NCBI Taxonomy" id="106654"/>
    <lineage>
        <taxon>Bacteria</taxon>
        <taxon>Pseudomonadati</taxon>
        <taxon>Pseudomonadota</taxon>
        <taxon>Gammaproteobacteria</taxon>
        <taxon>Moraxellales</taxon>
        <taxon>Moraxellaceae</taxon>
        <taxon>Acinetobacter</taxon>
        <taxon>Acinetobacter calcoaceticus/baumannii complex</taxon>
    </lineage>
</organism>
<dbReference type="AlphaFoldDB" id="A0A836MNU5"/>
<proteinExistence type="predicted"/>
<dbReference type="InterPro" id="IPR001647">
    <property type="entry name" value="HTH_TetR"/>
</dbReference>
<dbReference type="InterPro" id="IPR009057">
    <property type="entry name" value="Homeodomain-like_sf"/>
</dbReference>
<sequence>MTGQPMSKRETIITTAMTLFNQKSYTSIGVDKIIAESNVAKMTFYKYFSSKEVLIEECLQRRILEVQASLLEKVNRAHDPLNKLKNVFNWYIDWINTEDFYGCLFKKATIEVLQMYPSIKSQVNQYRQWIYDLVVSMFLELEIEDPTVLSSLFLNIIDGLIIDGTINKPEINAERTWSYINKLIELETTQSCAAA</sequence>